<evidence type="ECO:0000313" key="1">
    <source>
        <dbReference type="EMBL" id="QDD68264.1"/>
    </source>
</evidence>
<name>A0A4Y5UYX2_SOPFL</name>
<dbReference type="RefSeq" id="YP_009675545.1">
    <property type="nucleotide sequence ID" value="NC_043897.1"/>
</dbReference>
<proteinExistence type="predicted"/>
<gene>
    <name evidence="1" type="primary">ORF106</name>
</gene>
<dbReference type="EMBL" id="MH922916">
    <property type="protein sequence ID" value="QDD68264.1"/>
    <property type="molecule type" value="Genomic_DNA"/>
</dbReference>
<accession>A0A4Y5UYX2</accession>
<organism evidence="1">
    <name type="scientific">Sophora flavescens</name>
    <name type="common">Shrubby sophora</name>
    <name type="synonym">Radiusia flavescens</name>
    <dbReference type="NCBI Taxonomy" id="49840"/>
    <lineage>
        <taxon>Eukaryota</taxon>
        <taxon>Viridiplantae</taxon>
        <taxon>Streptophyta</taxon>
        <taxon>Embryophyta</taxon>
        <taxon>Tracheophyta</taxon>
        <taxon>Spermatophyta</taxon>
        <taxon>Magnoliopsida</taxon>
        <taxon>eudicotyledons</taxon>
        <taxon>Gunneridae</taxon>
        <taxon>Pentapetalae</taxon>
        <taxon>rosids</taxon>
        <taxon>fabids</taxon>
        <taxon>Fabales</taxon>
        <taxon>Fabaceae</taxon>
        <taxon>Papilionoideae</taxon>
        <taxon>50 kb inversion clade</taxon>
        <taxon>genistoids sensu lato</taxon>
        <taxon>core genistoids</taxon>
        <taxon>Sophoreae</taxon>
        <taxon>Sophora</taxon>
    </lineage>
</organism>
<protein>
    <submittedName>
        <fullName evidence="1">Uncharacterized protein</fullName>
    </submittedName>
</protein>
<dbReference type="AlphaFoldDB" id="A0A4Y5UYX2"/>
<dbReference type="GeneID" id="40866271"/>
<keyword evidence="1" id="KW-0496">Mitochondrion</keyword>
<reference evidence="1" key="1">
    <citation type="journal article" date="2019" name="Mitochondrial DNA Part B Resour">
        <title>Characterization of the complete mitochondrial genome of shrubby sophora (Sophora flavescens Ait.).</title>
        <authorList>
            <person name="Zhang W."/>
            <person name="Qingdu F."/>
            <person name="Li G."/>
        </authorList>
    </citation>
    <scope>NUCLEOTIDE SEQUENCE</scope>
</reference>
<sequence length="106" mass="12597">MMTEKVESCVPYLVWRREMSSEENLMEGIERNQEGQEMDMTENNKDQTLMSWSEEQEMDLPEEQMEEATYREKVVGSSSKKQEFLLKNGFCLPLETSTQRRSPFDR</sequence>
<geneLocation type="mitochondrion" evidence="1"/>